<evidence type="ECO:0000256" key="2">
    <source>
        <dbReference type="ARBA" id="ARBA00006339"/>
    </source>
</evidence>
<evidence type="ECO:0000256" key="10">
    <source>
        <dbReference type="ARBA" id="ARBA00023180"/>
    </source>
</evidence>
<dbReference type="InterPro" id="IPR005331">
    <property type="entry name" value="Sulfotransferase"/>
</dbReference>
<comment type="similarity">
    <text evidence="3">Belongs to the TPPP family.</text>
</comment>
<comment type="caution">
    <text evidence="14">The sequence shown here is derived from an EMBL/GenBank/DDBJ whole genome shotgun (WGS) entry which is preliminary data.</text>
</comment>
<dbReference type="InterPro" id="IPR011992">
    <property type="entry name" value="EF-hand-dom_pair"/>
</dbReference>
<keyword evidence="7" id="KW-1133">Transmembrane helix</keyword>
<evidence type="ECO:0000313" key="14">
    <source>
        <dbReference type="EMBL" id="KAF3855766.1"/>
    </source>
</evidence>
<feature type="compositionally biased region" description="Basic and acidic residues" evidence="13">
    <location>
        <begin position="260"/>
        <end position="269"/>
    </location>
</feature>
<protein>
    <recommendedName>
        <fullName evidence="12">Carbohydrate sulfotransferase</fullName>
        <ecNumber evidence="12">2.8.2.-</ecNumber>
    </recommendedName>
</protein>
<keyword evidence="9" id="KW-0472">Membrane</keyword>
<evidence type="ECO:0000256" key="5">
    <source>
        <dbReference type="ARBA" id="ARBA00022692"/>
    </source>
</evidence>
<evidence type="ECO:0000256" key="8">
    <source>
        <dbReference type="ARBA" id="ARBA00023034"/>
    </source>
</evidence>
<evidence type="ECO:0000256" key="6">
    <source>
        <dbReference type="ARBA" id="ARBA00022968"/>
    </source>
</evidence>
<dbReference type="Pfam" id="PF03567">
    <property type="entry name" value="Sulfotransfer_2"/>
    <property type="match status" value="1"/>
</dbReference>
<evidence type="ECO:0000256" key="11">
    <source>
        <dbReference type="ARBA" id="ARBA00023277"/>
    </source>
</evidence>
<dbReference type="GO" id="GO:0030166">
    <property type="term" value="P:proteoglycan biosynthetic process"/>
    <property type="evidence" value="ECO:0007669"/>
    <property type="project" value="TreeGrafter"/>
</dbReference>
<dbReference type="GO" id="GO:0015631">
    <property type="term" value="F:tubulin binding"/>
    <property type="evidence" value="ECO:0007669"/>
    <property type="project" value="InterPro"/>
</dbReference>
<comment type="subcellular location">
    <subcellularLocation>
        <location evidence="1 12">Golgi apparatus membrane</location>
        <topology evidence="1 12">Single-pass type II membrane protein</topology>
    </subcellularLocation>
</comment>
<evidence type="ECO:0000313" key="15">
    <source>
        <dbReference type="Proteomes" id="UP000518266"/>
    </source>
</evidence>
<evidence type="ECO:0000256" key="3">
    <source>
        <dbReference type="ARBA" id="ARBA00010994"/>
    </source>
</evidence>
<keyword evidence="5" id="KW-0812">Transmembrane</keyword>
<evidence type="ECO:0000256" key="12">
    <source>
        <dbReference type="RuleBase" id="RU364020"/>
    </source>
</evidence>
<keyword evidence="4 12" id="KW-0808">Transferase</keyword>
<dbReference type="OrthoDB" id="2019940at2759"/>
<name>A0A7J5Z2F2_DISMA</name>
<dbReference type="PANTHER" id="PTHR12137:SF60">
    <property type="entry name" value="CARBOHYDRATE SULFOTRANSFERASE 13"/>
    <property type="match status" value="1"/>
</dbReference>
<reference evidence="14 15" key="1">
    <citation type="submission" date="2020-03" db="EMBL/GenBank/DDBJ databases">
        <title>Dissostichus mawsoni Genome sequencing and assembly.</title>
        <authorList>
            <person name="Park H."/>
        </authorList>
    </citation>
    <scope>NUCLEOTIDE SEQUENCE [LARGE SCALE GENOMIC DNA]</scope>
    <source>
        <strain evidence="14">DM0001</strain>
        <tissue evidence="14">Muscle</tissue>
    </source>
</reference>
<dbReference type="GO" id="GO:0008146">
    <property type="term" value="F:sulfotransferase activity"/>
    <property type="evidence" value="ECO:0007669"/>
    <property type="project" value="InterPro"/>
</dbReference>
<organism evidence="14 15">
    <name type="scientific">Dissostichus mawsoni</name>
    <name type="common">Antarctic cod</name>
    <dbReference type="NCBI Taxonomy" id="36200"/>
    <lineage>
        <taxon>Eukaryota</taxon>
        <taxon>Metazoa</taxon>
        <taxon>Chordata</taxon>
        <taxon>Craniata</taxon>
        <taxon>Vertebrata</taxon>
        <taxon>Euteleostomi</taxon>
        <taxon>Actinopterygii</taxon>
        <taxon>Neopterygii</taxon>
        <taxon>Teleostei</taxon>
        <taxon>Neoteleostei</taxon>
        <taxon>Acanthomorphata</taxon>
        <taxon>Eupercaria</taxon>
        <taxon>Perciformes</taxon>
        <taxon>Notothenioidei</taxon>
        <taxon>Nototheniidae</taxon>
        <taxon>Dissostichus</taxon>
    </lineage>
</organism>
<keyword evidence="15" id="KW-1185">Reference proteome</keyword>
<proteinExistence type="inferred from homology"/>
<dbReference type="InterPro" id="IPR008907">
    <property type="entry name" value="TPP/p25"/>
</dbReference>
<sequence length="634" mass="72874">MPYILISLPANGRALWLMVSSPVFWTDRMEVSEFHLRPRDLVGRQQLETWRASPNSSERVRLRGALALNKRAVQKTGTWERCNTAFNRPVDQRLAAVQQIAVQQSFLWTLASRSLPRRSVQSLASRSLFRLAASPFPFSRRSRKHLAPFLFPQGKVSTFEQFNQNLTELAPKRFKGKSKGESLQHLYSLIVGKEPANIGVTKVAKAAAVDRLTDTTKYTGAHKERFDDSGKGKGKVGREDVPDESGYVGAYKGSGSYDEQVEKRIDSPEPNHYSIRQGLPDTKSVPLHFPLQDEHSDQGHKADQDLIHDDREDRREECEKGQRSKTALQEGLSMRKPKVTRMGFALCLGCFIMVESGVQAIHQGRREVLEEACRSYTRKRRVLIPEDLKHVIVDDQHGLLYCYVPKVACTNWKRVLMVLTGVSGSLRDPLSIPANEAHVPGNLRTLSEYSTSQINQRLRSYLKFVFVREPFERLVSAYRNKFTRSYNTAFHKRYGTKIVRRHRSDPQPEAMERGNDVSFEEFVYYLVDPATQREEPFNEHWERVHSLCHPCLIHYDVVGKYETLEQDSQYVLQLAGVENQVSFPSSSKSTRTTGDMAAQFFNNISPFYQKKLYNLYRMDFLLFNYSIPAYLKFR</sequence>
<dbReference type="AlphaFoldDB" id="A0A7J5Z2F2"/>
<feature type="compositionally biased region" description="Basic and acidic residues" evidence="13">
    <location>
        <begin position="291"/>
        <end position="305"/>
    </location>
</feature>
<gene>
    <name evidence="14" type="ORF">F7725_016489</name>
</gene>
<dbReference type="GO" id="GO:0016051">
    <property type="term" value="P:carbohydrate biosynthetic process"/>
    <property type="evidence" value="ECO:0007669"/>
    <property type="project" value="InterPro"/>
</dbReference>
<comment type="similarity">
    <text evidence="2 12">Belongs to the sulfotransferase 2 family.</text>
</comment>
<dbReference type="PANTHER" id="PTHR12137">
    <property type="entry name" value="CARBOHYDRATE SULFOTRANSFERASE"/>
    <property type="match status" value="1"/>
</dbReference>
<keyword evidence="10 12" id="KW-0325">Glycoprotein</keyword>
<keyword evidence="11 12" id="KW-0119">Carbohydrate metabolism</keyword>
<dbReference type="Proteomes" id="UP000518266">
    <property type="component" value="Unassembled WGS sequence"/>
</dbReference>
<accession>A0A7J5Z2F2</accession>
<dbReference type="EC" id="2.8.2.-" evidence="12"/>
<evidence type="ECO:0000256" key="7">
    <source>
        <dbReference type="ARBA" id="ARBA00022989"/>
    </source>
</evidence>
<keyword evidence="6 12" id="KW-0735">Signal-anchor</keyword>
<dbReference type="EMBL" id="JAAKFY010000006">
    <property type="protein sequence ID" value="KAF3855766.1"/>
    <property type="molecule type" value="Genomic_DNA"/>
</dbReference>
<dbReference type="GO" id="GO:0046785">
    <property type="term" value="P:microtubule polymerization"/>
    <property type="evidence" value="ECO:0007669"/>
    <property type="project" value="InterPro"/>
</dbReference>
<evidence type="ECO:0000256" key="1">
    <source>
        <dbReference type="ARBA" id="ARBA00004323"/>
    </source>
</evidence>
<feature type="region of interest" description="Disordered" evidence="13">
    <location>
        <begin position="222"/>
        <end position="305"/>
    </location>
</feature>
<feature type="compositionally biased region" description="Basic and acidic residues" evidence="13">
    <location>
        <begin position="222"/>
        <end position="240"/>
    </location>
</feature>
<dbReference type="SUPFAM" id="SSF47473">
    <property type="entry name" value="EF-hand"/>
    <property type="match status" value="1"/>
</dbReference>
<evidence type="ECO:0000256" key="13">
    <source>
        <dbReference type="SAM" id="MobiDB-lite"/>
    </source>
</evidence>
<evidence type="ECO:0000256" key="9">
    <source>
        <dbReference type="ARBA" id="ARBA00023136"/>
    </source>
</evidence>
<dbReference type="GO" id="GO:0000139">
    <property type="term" value="C:Golgi membrane"/>
    <property type="evidence" value="ECO:0007669"/>
    <property type="project" value="UniProtKB-SubCell"/>
</dbReference>
<dbReference type="InterPro" id="IPR018011">
    <property type="entry name" value="Carb_sulfotrans_8-10"/>
</dbReference>
<evidence type="ECO:0000256" key="4">
    <source>
        <dbReference type="ARBA" id="ARBA00022679"/>
    </source>
</evidence>
<keyword evidence="8 12" id="KW-0333">Golgi apparatus</keyword>
<dbReference type="Pfam" id="PF05517">
    <property type="entry name" value="p25-alpha"/>
    <property type="match status" value="1"/>
</dbReference>